<dbReference type="OrthoDB" id="2017893at2759"/>
<feature type="compositionally biased region" description="Low complexity" evidence="5">
    <location>
        <begin position="582"/>
        <end position="592"/>
    </location>
</feature>
<feature type="compositionally biased region" description="Polar residues" evidence="5">
    <location>
        <begin position="609"/>
        <end position="620"/>
    </location>
</feature>
<feature type="compositionally biased region" description="Acidic residues" evidence="5">
    <location>
        <begin position="135"/>
        <end position="151"/>
    </location>
</feature>
<feature type="region of interest" description="Disordered" evidence="5">
    <location>
        <begin position="456"/>
        <end position="542"/>
    </location>
</feature>
<dbReference type="SUPFAM" id="SSF52799">
    <property type="entry name" value="(Phosphotyrosine protein) phosphatases II"/>
    <property type="match status" value="1"/>
</dbReference>
<dbReference type="InterPro" id="IPR000387">
    <property type="entry name" value="Tyr_Pase_dom"/>
</dbReference>
<dbReference type="PANTHER" id="PTHR45848:SF4">
    <property type="entry name" value="DUAL SPECIFICITY PROTEIN PHOSPHATASE 12"/>
    <property type="match status" value="1"/>
</dbReference>
<feature type="region of interest" description="Disordered" evidence="5">
    <location>
        <begin position="582"/>
        <end position="638"/>
    </location>
</feature>
<evidence type="ECO:0000256" key="4">
    <source>
        <dbReference type="ARBA" id="ARBA00022912"/>
    </source>
</evidence>
<dbReference type="EMBL" id="SDIL01000046">
    <property type="protein sequence ID" value="RXK38541.1"/>
    <property type="molecule type" value="Genomic_DNA"/>
</dbReference>
<dbReference type="VEuPathDB" id="FungiDB:TREMEDRAFT_25665"/>
<feature type="compositionally biased region" description="Polar residues" evidence="5">
    <location>
        <begin position="506"/>
        <end position="528"/>
    </location>
</feature>
<evidence type="ECO:0000256" key="5">
    <source>
        <dbReference type="SAM" id="MobiDB-lite"/>
    </source>
</evidence>
<feature type="domain" description="Tyrosine-protein phosphatase" evidence="6">
    <location>
        <begin position="158"/>
        <end position="340"/>
    </location>
</feature>
<dbReference type="InterPro" id="IPR003595">
    <property type="entry name" value="Tyr_Pase_cat"/>
</dbReference>
<feature type="region of interest" description="Disordered" evidence="5">
    <location>
        <begin position="58"/>
        <end position="151"/>
    </location>
</feature>
<dbReference type="FunCoup" id="A0A4Q1BL80">
    <property type="interactions" value="498"/>
</dbReference>
<keyword evidence="3" id="KW-0378">Hydrolase</keyword>
<evidence type="ECO:0000313" key="9">
    <source>
        <dbReference type="Proteomes" id="UP000289152"/>
    </source>
</evidence>
<dbReference type="InterPro" id="IPR029021">
    <property type="entry name" value="Prot-tyrosine_phosphatase-like"/>
</dbReference>
<evidence type="ECO:0000259" key="7">
    <source>
        <dbReference type="PROSITE" id="PS50056"/>
    </source>
</evidence>
<comment type="caution">
    <text evidence="8">The sequence shown here is derived from an EMBL/GenBank/DDBJ whole genome shotgun (WGS) entry which is preliminary data.</text>
</comment>
<dbReference type="CDD" id="cd14498">
    <property type="entry name" value="DSP"/>
    <property type="match status" value="1"/>
</dbReference>
<dbReference type="Proteomes" id="UP000289152">
    <property type="component" value="Unassembled WGS sequence"/>
</dbReference>
<protein>
    <recommendedName>
        <fullName evidence="2">protein-tyrosine-phosphatase</fullName>
        <ecNumber evidence="2">3.1.3.48</ecNumber>
    </recommendedName>
</protein>
<feature type="domain" description="Tyrosine specific protein phosphatases" evidence="7">
    <location>
        <begin position="271"/>
        <end position="319"/>
    </location>
</feature>
<feature type="compositionally biased region" description="Low complexity" evidence="5">
    <location>
        <begin position="88"/>
        <end position="99"/>
    </location>
</feature>
<dbReference type="SMART" id="SM00195">
    <property type="entry name" value="DSPc"/>
    <property type="match status" value="1"/>
</dbReference>
<dbReference type="GO" id="GO:0008138">
    <property type="term" value="F:protein tyrosine/serine/threonine phosphatase activity"/>
    <property type="evidence" value="ECO:0007669"/>
    <property type="project" value="TreeGrafter"/>
</dbReference>
<sequence length="727" mass="79754">MSNHSSRLPTRRNSFQPSLDSPPADAVKPDFQAIDDVYNQVASTGSLEAAARKLRRFASAQRKQSNLPSKERMVELDPEEEELRRYRAAAGKTPAKPTAQIVNQEQVKASEDTGGEGPSTQRLDEEMNGDVVRESEEEGEGKGDDGEEDMEQDEGLVHMNEIIKGLWIGDLVGAMDIPGLEKRGITNILSLLRPSLQFEPQFAHYPVEIDDSPDTDILTHLPSCVAWIEEALSHSSPLKSDNHHDNPINSQFDPSKLSPPKNKHIPAYPPSAGRTKPGGVLVHCQAGVSRSATVVAAYLVQTLGVDPVEAVELIRQRRPQVDPSDTFWHQLGLFYNASGRVSLKDKSTRRWYMERTTSQFMNGDGSPPMLNNIAKFPITPTASNPPTPHGVIGRRKIRCKMCRRHLAVREHMMDHIFDQNPQSRPRTPSNGILHLEHITNSFDSIGTLSDVINPLTGKSESHSRRASASSIPNISSNSSISEEMENSVDKPLKSAPISPHIPMPRASTNPTVPTLSTFTPINNPQNISDPVINERKEEEQGSIMIPKSIGRKSSKGYQNSDQLASRLPPALLALRTGGIPMSESALSSPLSSPDKDNQSQFVQVKRRLSSTLAMTPTETGHTIGRRGSHPHTGGSNVGEGIGITGGMESPIGYPILVNPKCSGYFVEPLTWMEVFLKDGEVSGRIICPNEACKAKIGSYDWAGMQCGCKEWVTPGFCIHRSKVDEVW</sequence>
<feature type="compositionally biased region" description="Polar residues" evidence="5">
    <location>
        <begin position="1"/>
        <end position="19"/>
    </location>
</feature>
<proteinExistence type="inferred from homology"/>
<dbReference type="InterPro" id="IPR000340">
    <property type="entry name" value="Dual-sp_phosphatase_cat-dom"/>
</dbReference>
<dbReference type="PROSITE" id="PS50054">
    <property type="entry name" value="TYR_PHOSPHATASE_DUAL"/>
    <property type="match status" value="1"/>
</dbReference>
<accession>A0A4Q1BL80</accession>
<evidence type="ECO:0000256" key="2">
    <source>
        <dbReference type="ARBA" id="ARBA00013064"/>
    </source>
</evidence>
<keyword evidence="9" id="KW-1185">Reference proteome</keyword>
<evidence type="ECO:0000256" key="3">
    <source>
        <dbReference type="ARBA" id="ARBA00022801"/>
    </source>
</evidence>
<dbReference type="GO" id="GO:0005634">
    <property type="term" value="C:nucleus"/>
    <property type="evidence" value="ECO:0007669"/>
    <property type="project" value="TreeGrafter"/>
</dbReference>
<feature type="region of interest" description="Disordered" evidence="5">
    <location>
        <begin position="1"/>
        <end position="30"/>
    </location>
</feature>
<organism evidence="8 9">
    <name type="scientific">Tremella mesenterica</name>
    <name type="common">Jelly fungus</name>
    <dbReference type="NCBI Taxonomy" id="5217"/>
    <lineage>
        <taxon>Eukaryota</taxon>
        <taxon>Fungi</taxon>
        <taxon>Dikarya</taxon>
        <taxon>Basidiomycota</taxon>
        <taxon>Agaricomycotina</taxon>
        <taxon>Tremellomycetes</taxon>
        <taxon>Tremellales</taxon>
        <taxon>Tremellaceae</taxon>
        <taxon>Tremella</taxon>
    </lineage>
</organism>
<dbReference type="InterPro" id="IPR016130">
    <property type="entry name" value="Tyr_Pase_AS"/>
</dbReference>
<dbReference type="GO" id="GO:0004725">
    <property type="term" value="F:protein tyrosine phosphatase activity"/>
    <property type="evidence" value="ECO:0007669"/>
    <property type="project" value="UniProtKB-EC"/>
</dbReference>
<name>A0A4Q1BL80_TREME</name>
<dbReference type="STRING" id="5217.A0A4Q1BL80"/>
<dbReference type="Pfam" id="PF00782">
    <property type="entry name" value="DSPc"/>
    <property type="match status" value="1"/>
</dbReference>
<feature type="region of interest" description="Disordered" evidence="5">
    <location>
        <begin position="236"/>
        <end position="262"/>
    </location>
</feature>
<reference evidence="8 9" key="1">
    <citation type="submission" date="2016-06" db="EMBL/GenBank/DDBJ databases">
        <title>Evolution of pathogenesis and genome organization in the Tremellales.</title>
        <authorList>
            <person name="Cuomo C."/>
            <person name="Litvintseva A."/>
            <person name="Heitman J."/>
            <person name="Chen Y."/>
            <person name="Sun S."/>
            <person name="Springer D."/>
            <person name="Dromer F."/>
            <person name="Young S."/>
            <person name="Zeng Q."/>
            <person name="Chapman S."/>
            <person name="Gujja S."/>
            <person name="Saif S."/>
            <person name="Birren B."/>
        </authorList>
    </citation>
    <scope>NUCLEOTIDE SEQUENCE [LARGE SCALE GENOMIC DNA]</scope>
    <source>
        <strain evidence="8 9">ATCC 28783</strain>
    </source>
</reference>
<evidence type="ECO:0000259" key="6">
    <source>
        <dbReference type="PROSITE" id="PS50054"/>
    </source>
</evidence>
<dbReference type="PANTHER" id="PTHR45848">
    <property type="entry name" value="DUAL SPECIFICITY PROTEIN PHOSPHATASE 12 FAMILY MEMBER"/>
    <property type="match status" value="1"/>
</dbReference>
<evidence type="ECO:0000256" key="1">
    <source>
        <dbReference type="ARBA" id="ARBA00008601"/>
    </source>
</evidence>
<dbReference type="InterPro" id="IPR020422">
    <property type="entry name" value="TYR_PHOSPHATASE_DUAL_dom"/>
</dbReference>
<evidence type="ECO:0000313" key="8">
    <source>
        <dbReference type="EMBL" id="RXK38541.1"/>
    </source>
</evidence>
<comment type="similarity">
    <text evidence="1">Belongs to the protein-tyrosine phosphatase family. Non-receptor class dual specificity subfamily.</text>
</comment>
<dbReference type="SMART" id="SM00404">
    <property type="entry name" value="PTPc_motif"/>
    <property type="match status" value="1"/>
</dbReference>
<feature type="compositionally biased region" description="Low complexity" evidence="5">
    <location>
        <begin position="466"/>
        <end position="481"/>
    </location>
</feature>
<gene>
    <name evidence="8" type="ORF">M231_04173</name>
</gene>
<dbReference type="InParanoid" id="A0A4Q1BL80"/>
<dbReference type="PROSITE" id="PS00383">
    <property type="entry name" value="TYR_PHOSPHATASE_1"/>
    <property type="match status" value="1"/>
</dbReference>
<dbReference type="AlphaFoldDB" id="A0A4Q1BL80"/>
<dbReference type="Gene3D" id="3.90.190.10">
    <property type="entry name" value="Protein tyrosine phosphatase superfamily"/>
    <property type="match status" value="1"/>
</dbReference>
<keyword evidence="4" id="KW-0904">Protein phosphatase</keyword>
<dbReference type="PROSITE" id="PS50056">
    <property type="entry name" value="TYR_PHOSPHATASE_2"/>
    <property type="match status" value="1"/>
</dbReference>
<dbReference type="EC" id="3.1.3.48" evidence="2"/>